<dbReference type="GO" id="GO:0005634">
    <property type="term" value="C:nucleus"/>
    <property type="evidence" value="ECO:0007669"/>
    <property type="project" value="TreeGrafter"/>
</dbReference>
<evidence type="ECO:0000256" key="12">
    <source>
        <dbReference type="ARBA" id="ARBA00077531"/>
    </source>
</evidence>
<dbReference type="Pfam" id="PF04438">
    <property type="entry name" value="zf-HIT"/>
    <property type="match status" value="1"/>
</dbReference>
<keyword evidence="1" id="KW-1017">Isopeptide bond</keyword>
<dbReference type="GO" id="GO:0000463">
    <property type="term" value="P:maturation of LSU-rRNA from tricistronic rRNA transcript (SSU-rRNA, 5.8S rRNA, LSU-rRNA)"/>
    <property type="evidence" value="ECO:0007669"/>
    <property type="project" value="TreeGrafter"/>
</dbReference>
<feature type="domain" description="HIT-type" evidence="15">
    <location>
        <begin position="11"/>
        <end position="45"/>
    </location>
</feature>
<reference evidence="16" key="1">
    <citation type="journal article" date="2020" name="Stud. Mycol.">
        <title>101 Dothideomycetes genomes: a test case for predicting lifestyles and emergence of pathogens.</title>
        <authorList>
            <person name="Haridas S."/>
            <person name="Albert R."/>
            <person name="Binder M."/>
            <person name="Bloem J."/>
            <person name="Labutti K."/>
            <person name="Salamov A."/>
            <person name="Andreopoulos B."/>
            <person name="Baker S."/>
            <person name="Barry K."/>
            <person name="Bills G."/>
            <person name="Bluhm B."/>
            <person name="Cannon C."/>
            <person name="Castanera R."/>
            <person name="Culley D."/>
            <person name="Daum C."/>
            <person name="Ezra D."/>
            <person name="Gonzalez J."/>
            <person name="Henrissat B."/>
            <person name="Kuo A."/>
            <person name="Liang C."/>
            <person name="Lipzen A."/>
            <person name="Lutzoni F."/>
            <person name="Magnuson J."/>
            <person name="Mondo S."/>
            <person name="Nolan M."/>
            <person name="Ohm R."/>
            <person name="Pangilinan J."/>
            <person name="Park H.-J."/>
            <person name="Ramirez L."/>
            <person name="Alfaro M."/>
            <person name="Sun H."/>
            <person name="Tritt A."/>
            <person name="Yoshinaga Y."/>
            <person name="Zwiers L.-H."/>
            <person name="Turgeon B."/>
            <person name="Goodwin S."/>
            <person name="Spatafora J."/>
            <person name="Crous P."/>
            <person name="Grigoriev I."/>
        </authorList>
    </citation>
    <scope>NUCLEOTIDE SEQUENCE</scope>
    <source>
        <strain evidence="16">CBS 379.55</strain>
    </source>
</reference>
<dbReference type="InterPro" id="IPR057721">
    <property type="entry name" value="BCD1_alpha/beta"/>
</dbReference>
<dbReference type="RefSeq" id="XP_033652077.1">
    <property type="nucleotide sequence ID" value="XM_033796478.1"/>
</dbReference>
<dbReference type="Gene3D" id="3.30.60.190">
    <property type="match status" value="1"/>
</dbReference>
<proteinExistence type="inferred from homology"/>
<keyword evidence="5 13" id="KW-0863">Zinc-finger</keyword>
<comment type="similarity">
    <text evidence="9">Belongs to the BCD1 family.</text>
</comment>
<evidence type="ECO:0000256" key="4">
    <source>
        <dbReference type="ARBA" id="ARBA00022723"/>
    </source>
</evidence>
<evidence type="ECO:0000256" key="11">
    <source>
        <dbReference type="ARBA" id="ARBA00068630"/>
    </source>
</evidence>
<feature type="compositionally biased region" description="Polar residues" evidence="14">
    <location>
        <begin position="195"/>
        <end position="207"/>
    </location>
</feature>
<evidence type="ECO:0000313" key="17">
    <source>
        <dbReference type="Proteomes" id="UP000800097"/>
    </source>
</evidence>
<dbReference type="GO" id="GO:0048254">
    <property type="term" value="P:snoRNA localization"/>
    <property type="evidence" value="ECO:0007669"/>
    <property type="project" value="TreeGrafter"/>
</dbReference>
<dbReference type="Proteomes" id="UP000800097">
    <property type="component" value="Unassembled WGS sequence"/>
</dbReference>
<protein>
    <recommendedName>
        <fullName evidence="11">Box C/D snoRNA protein 1</fullName>
    </recommendedName>
    <alternativeName>
        <fullName evidence="12">Zinc finger HIT domain-containing protein 6</fullName>
    </alternativeName>
</protein>
<evidence type="ECO:0000256" key="8">
    <source>
        <dbReference type="ARBA" id="ARBA00049598"/>
    </source>
</evidence>
<dbReference type="InterPro" id="IPR051639">
    <property type="entry name" value="BCD1"/>
</dbReference>
<evidence type="ECO:0000256" key="13">
    <source>
        <dbReference type="PROSITE-ProRule" id="PRU00453"/>
    </source>
</evidence>
<evidence type="ECO:0000256" key="5">
    <source>
        <dbReference type="ARBA" id="ARBA00022771"/>
    </source>
</evidence>
<dbReference type="InterPro" id="IPR007529">
    <property type="entry name" value="Znf_HIT"/>
</dbReference>
<keyword evidence="2" id="KW-0690">Ribosome biogenesis</keyword>
<evidence type="ECO:0000256" key="9">
    <source>
        <dbReference type="ARBA" id="ARBA00049654"/>
    </source>
</evidence>
<evidence type="ECO:0000256" key="3">
    <source>
        <dbReference type="ARBA" id="ARBA00022553"/>
    </source>
</evidence>
<evidence type="ECO:0000256" key="14">
    <source>
        <dbReference type="SAM" id="MobiDB-lite"/>
    </source>
</evidence>
<feature type="region of interest" description="Disordered" evidence="14">
    <location>
        <begin position="242"/>
        <end position="314"/>
    </location>
</feature>
<dbReference type="PROSITE" id="PS51083">
    <property type="entry name" value="ZF_HIT"/>
    <property type="match status" value="1"/>
</dbReference>
<feature type="compositionally biased region" description="Low complexity" evidence="14">
    <location>
        <begin position="288"/>
        <end position="306"/>
    </location>
</feature>
<dbReference type="GO" id="GO:0070761">
    <property type="term" value="C:pre-snoRNP complex"/>
    <property type="evidence" value="ECO:0007669"/>
    <property type="project" value="TreeGrafter"/>
</dbReference>
<evidence type="ECO:0000256" key="6">
    <source>
        <dbReference type="ARBA" id="ARBA00022833"/>
    </source>
</evidence>
<evidence type="ECO:0000256" key="1">
    <source>
        <dbReference type="ARBA" id="ARBA00022499"/>
    </source>
</evidence>
<name>A0A6A6JEX8_WESOR</name>
<keyword evidence="6" id="KW-0862">Zinc</keyword>
<comment type="subunit">
    <text evidence="10">Interacts with FBL, SNU13, NOP58, NUFIP1, RUVBL1, RUVBL2 and TAF9. Interacts (via HIT-type zinc finger) with the RUVBL1/RUVBL2 complex in the presence of ADP.</text>
</comment>
<evidence type="ECO:0000256" key="7">
    <source>
        <dbReference type="ARBA" id="ARBA00022843"/>
    </source>
</evidence>
<dbReference type="PANTHER" id="PTHR13483">
    <property type="entry name" value="BOX C_D SNORNA PROTEIN 1-RELATED"/>
    <property type="match status" value="1"/>
</dbReference>
<dbReference type="FunFam" id="3.30.60.190:FF:000001">
    <property type="entry name" value="box C/D snoRNA protein 1"/>
    <property type="match status" value="1"/>
</dbReference>
<dbReference type="OrthoDB" id="272357at2759"/>
<evidence type="ECO:0000259" key="15">
    <source>
        <dbReference type="PROSITE" id="PS51083"/>
    </source>
</evidence>
<feature type="compositionally biased region" description="Polar residues" evidence="14">
    <location>
        <begin position="266"/>
        <end position="286"/>
    </location>
</feature>
<dbReference type="SUPFAM" id="SSF144232">
    <property type="entry name" value="HIT/MYND zinc finger-like"/>
    <property type="match status" value="1"/>
</dbReference>
<dbReference type="CDD" id="cd23023">
    <property type="entry name" value="zf-HIT_BCD1"/>
    <property type="match status" value="1"/>
</dbReference>
<organism evidence="16 17">
    <name type="scientific">Westerdykella ornata</name>
    <dbReference type="NCBI Taxonomy" id="318751"/>
    <lineage>
        <taxon>Eukaryota</taxon>
        <taxon>Fungi</taxon>
        <taxon>Dikarya</taxon>
        <taxon>Ascomycota</taxon>
        <taxon>Pezizomycotina</taxon>
        <taxon>Dothideomycetes</taxon>
        <taxon>Pleosporomycetidae</taxon>
        <taxon>Pleosporales</taxon>
        <taxon>Sporormiaceae</taxon>
        <taxon>Westerdykella</taxon>
    </lineage>
</organism>
<dbReference type="GO" id="GO:0000492">
    <property type="term" value="P:box C/D snoRNP assembly"/>
    <property type="evidence" value="ECO:0007669"/>
    <property type="project" value="TreeGrafter"/>
</dbReference>
<keyword evidence="4" id="KW-0479">Metal-binding</keyword>
<keyword evidence="17" id="KW-1185">Reference proteome</keyword>
<feature type="region of interest" description="Disordered" evidence="14">
    <location>
        <begin position="188"/>
        <end position="215"/>
    </location>
</feature>
<keyword evidence="7" id="KW-0832">Ubl conjugation</keyword>
<dbReference type="EMBL" id="ML986502">
    <property type="protein sequence ID" value="KAF2274538.1"/>
    <property type="molecule type" value="Genomic_DNA"/>
</dbReference>
<dbReference type="GO" id="GO:0008270">
    <property type="term" value="F:zinc ion binding"/>
    <property type="evidence" value="ECO:0007669"/>
    <property type="project" value="UniProtKB-UniRule"/>
</dbReference>
<evidence type="ECO:0000313" key="16">
    <source>
        <dbReference type="EMBL" id="KAF2274538.1"/>
    </source>
</evidence>
<evidence type="ECO:0000256" key="10">
    <source>
        <dbReference type="ARBA" id="ARBA00061949"/>
    </source>
</evidence>
<accession>A0A6A6JEX8</accession>
<dbReference type="Pfam" id="PF25790">
    <property type="entry name" value="BCD1"/>
    <property type="match status" value="2"/>
</dbReference>
<evidence type="ECO:0000256" key="2">
    <source>
        <dbReference type="ARBA" id="ARBA00022517"/>
    </source>
</evidence>
<dbReference type="PANTHER" id="PTHR13483:SF11">
    <property type="entry name" value="ZINC FINGER HIT DOMAIN-CONTAINING PROTEIN 3"/>
    <property type="match status" value="1"/>
</dbReference>
<dbReference type="AlphaFoldDB" id="A0A6A6JEX8"/>
<comment type="function">
    <text evidence="8">Required for box C/D snoRNAs accumulation involved in snoRNA processing, snoRNA transport to the nucleolus and ribosome biogenesis.</text>
</comment>
<keyword evidence="3" id="KW-0597">Phosphoprotein</keyword>
<gene>
    <name evidence="16" type="ORF">EI97DRAFT_402100</name>
</gene>
<dbReference type="GeneID" id="54549653"/>
<sequence length="437" mass="48083">MADETLLSDLCSICNAQKFKYRCPGCSARTCSLPCYKRHQQWAQCSGKRDPTAFVKKSQLATPAGIDHDFNFLTGIERKLERVEQEVSQRGIDGTVEGEATGNVYFSKSKKAGLHPKDLERAGVTLIQAPKGLSRQRENTSHRNKRKNIIWTVEWIFPDKTRSVREVPETQPLVQVYQYLFNPRREKKRKLDVGDQNQTSAQTTTGPETDANGDVKRQRALASKEIEGRCPEDTVSLAMSRDEEIVPEASPAKPDDDTPDIPAAEITTNSGDPNATEPSASTTASLEQGPSSQLSQTQQPQQPQRQETATDSDSPSLYFFLHRPLSRHPNPVLIPLDPSLSLSTLLQGRTILEFPTIYVFSTASPPAGEFMLEEEYLTKDAGEEKELVKVLGAVKGQVGVGDGGVDDGSGMPGLTGEEEVDEKKILDVLKRDLGGTI</sequence>